<evidence type="ECO:0000313" key="3">
    <source>
        <dbReference type="Proteomes" id="UP001056634"/>
    </source>
</evidence>
<dbReference type="EMBL" id="ON529851">
    <property type="protein sequence ID" value="UTC28689.1"/>
    <property type="molecule type" value="Genomic_DNA"/>
</dbReference>
<evidence type="ECO:0000313" key="2">
    <source>
        <dbReference type="EMBL" id="UTC28689.1"/>
    </source>
</evidence>
<feature type="region of interest" description="Disordered" evidence="1">
    <location>
        <begin position="55"/>
        <end position="74"/>
    </location>
</feature>
<evidence type="ECO:0000256" key="1">
    <source>
        <dbReference type="SAM" id="MobiDB-lite"/>
    </source>
</evidence>
<sequence length="74" mass="8319">MTDSAAIRSAGRTLIEQHVEALDAAGSPDAQVLRDYLAEMQRLTFEAAFLRMQQKQDDNTESDRLSLRFGQDFA</sequence>
<accession>A0A9E7N2J5</accession>
<protein>
    <submittedName>
        <fullName evidence="2">Uncharacterized protein</fullName>
    </submittedName>
</protein>
<reference evidence="2" key="1">
    <citation type="submission" date="2022-04" db="EMBL/GenBank/DDBJ databases">
        <authorList>
            <person name="Friedrich I."/>
            <person name="Schneider D."/>
            <person name="Poehlein A."/>
            <person name="Hertel R."/>
            <person name="Daniel R."/>
        </authorList>
    </citation>
    <scope>NUCLEOTIDE SEQUENCE</scope>
</reference>
<dbReference type="Proteomes" id="UP001056634">
    <property type="component" value="Segment"/>
</dbReference>
<gene>
    <name evidence="2" type="ORF">MARCHEWKA_01760</name>
</gene>
<keyword evidence="3" id="KW-1185">Reference proteome</keyword>
<organism evidence="2 3">
    <name type="scientific">Brevundimonas phage vB_BpoS-Marchewka</name>
    <dbReference type="NCBI Taxonomy" id="2948604"/>
    <lineage>
        <taxon>Viruses</taxon>
        <taxon>Duplodnaviria</taxon>
        <taxon>Heunggongvirae</taxon>
        <taxon>Uroviricota</taxon>
        <taxon>Caudoviricetes</taxon>
        <taxon>Jeanschmidtviridae</taxon>
        <taxon>Marchewkavirus</taxon>
        <taxon>Marchewkavirus marchewka</taxon>
    </lineage>
</organism>
<proteinExistence type="predicted"/>
<feature type="compositionally biased region" description="Basic and acidic residues" evidence="1">
    <location>
        <begin position="55"/>
        <end position="66"/>
    </location>
</feature>
<name>A0A9E7N2J5_9CAUD</name>